<feature type="region of interest" description="Disordered" evidence="1">
    <location>
        <begin position="857"/>
        <end position="994"/>
    </location>
</feature>
<evidence type="ECO:0000313" key="3">
    <source>
        <dbReference type="Proteomes" id="UP000292082"/>
    </source>
</evidence>
<dbReference type="Proteomes" id="UP000292082">
    <property type="component" value="Unassembled WGS sequence"/>
</dbReference>
<dbReference type="Pfam" id="PF01803">
    <property type="entry name" value="LIM_bind"/>
    <property type="match status" value="1"/>
</dbReference>
<dbReference type="STRING" id="114155.A0A4Q9PE93"/>
<feature type="compositionally biased region" description="Low complexity" evidence="1">
    <location>
        <begin position="891"/>
        <end position="905"/>
    </location>
</feature>
<organism evidence="2 3">
    <name type="scientific">Dichomitus squalens</name>
    <dbReference type="NCBI Taxonomy" id="114155"/>
    <lineage>
        <taxon>Eukaryota</taxon>
        <taxon>Fungi</taxon>
        <taxon>Dikarya</taxon>
        <taxon>Basidiomycota</taxon>
        <taxon>Agaricomycotina</taxon>
        <taxon>Agaricomycetes</taxon>
        <taxon>Polyporales</taxon>
        <taxon>Polyporaceae</taxon>
        <taxon>Dichomitus</taxon>
    </lineage>
</organism>
<dbReference type="AlphaFoldDB" id="A0A4Q9PE93"/>
<dbReference type="InterPro" id="IPR029005">
    <property type="entry name" value="LIM-bd/SEUSS"/>
</dbReference>
<sequence length="994" mass="104589">MNVPHPEMIRQGVPNMHQPIMPQSLFPQQPQHGQQPHPHNLGLLQNNQGANPGLGIMPGQPGPSNPNYPMVMQQGNPPRQPMFMRAQPNGSGLHPGGGGGPPHMAGLAPAQMQNMQGMGSNMGGYPGGGMVPQQTVRRVQSQPLAQGGAHIGAMQPGMIGGGMGGMNGSQQMGGITRMTNHNLQMRPQPSSHPQGGSMSPEMSLPMVRPASMNGAPSLQVHTRASSGSQMMPTLTQPVNLAQGHAMQHFGNPMSLPHQHQQSQMVSSTHVGPSGQQPPNMGPQTGGNRMVTPDNTMFMSWNQNPPTQSTLSHGVQRMPMEGINNGQFSIAHSPSPMNAGGDMSQPRNPPMNPSGVMTPAQALGQMNHGGESFPTGSYGMAQPTVSAPPRPPSHNGPHNGFPMPPNTSQPTQRSPRQPDHLSNPMHPGGTVMQRPQSQPQVSHRQSPIPPNPVRTPRSSQPSLPMNTGGMPPPQRVPTAAGHSPQGPPHQSAQPPASAPPSTHPAQVESRPPSATAARPGARTPAPPTNTAPAAGQQSNAAADANQPQRVSVPPSTPSAGPSAPVSSAPAVAASRPPIYPIGLGQGINLLLQLSGALGVDSKQRLNMSYWTTVVSKYFSEKATMKLTLWKDNQQVEAKPFEIGYPIFPRFFLVTSQSGVKTQTLTIDGARERLLHPMHAVIECATAQWTFRYTNGYSITLRGPFTAEISVLLLNPNQQSSSQQPVPSYALKVERLQFDAFWHDKYLAFDAIQGTRIPDSPRVVPMSPNGAANGTAEDMSRGDSSQFDEPRYLIENGVIPAEPINAFGIPQATMRCLELAESVAQMSDLIQFSVTKKMGPCDALRAFADKIREEQAANRGSYSGNVMGGSTYSEPPNGIPTAGPSTSLGHMGSAPAPSQPTSSSDQQNVGQLDGAGRSAKATPQSAQASGSTPSASTPASAPTPGGPTTPSMANASLKRKAPSSQRAGDDPPTTANSEPQPTAKRGSRKRTKTQGS</sequence>
<feature type="compositionally biased region" description="Low complexity" evidence="1">
    <location>
        <begin position="529"/>
        <end position="569"/>
    </location>
</feature>
<proteinExistence type="predicted"/>
<name>A0A4Q9PE93_9APHY</name>
<feature type="region of interest" description="Disordered" evidence="1">
    <location>
        <begin position="255"/>
        <end position="283"/>
    </location>
</feature>
<gene>
    <name evidence="2" type="ORF">BD310DRAFT_921044</name>
</gene>
<dbReference type="PANTHER" id="PTHR10378">
    <property type="entry name" value="LIM DOMAIN-BINDING PROTEIN"/>
    <property type="match status" value="1"/>
</dbReference>
<feature type="compositionally biased region" description="Polar residues" evidence="1">
    <location>
        <begin position="324"/>
        <end position="335"/>
    </location>
</feature>
<dbReference type="EMBL" id="ML145099">
    <property type="protein sequence ID" value="TBU61245.1"/>
    <property type="molecule type" value="Genomic_DNA"/>
</dbReference>
<feature type="compositionally biased region" description="Polar residues" evidence="1">
    <location>
        <begin position="857"/>
        <end position="872"/>
    </location>
</feature>
<feature type="compositionally biased region" description="Basic residues" evidence="1">
    <location>
        <begin position="983"/>
        <end position="994"/>
    </location>
</feature>
<feature type="compositionally biased region" description="Low complexity" evidence="1">
    <location>
        <begin position="27"/>
        <end position="38"/>
    </location>
</feature>
<accession>A0A4Q9PE93</accession>
<feature type="region of interest" description="Disordered" evidence="1">
    <location>
        <begin position="11"/>
        <end position="38"/>
    </location>
</feature>
<feature type="compositionally biased region" description="Low complexity" evidence="1">
    <location>
        <begin position="502"/>
        <end position="522"/>
    </location>
</feature>
<feature type="compositionally biased region" description="Low complexity" evidence="1">
    <location>
        <begin position="921"/>
        <end position="949"/>
    </location>
</feature>
<protein>
    <submittedName>
        <fullName evidence="2">LIM-domain binding protein-domain-containing protein</fullName>
    </submittedName>
</protein>
<feature type="compositionally biased region" description="Polar residues" evidence="1">
    <location>
        <begin position="455"/>
        <end position="464"/>
    </location>
</feature>
<feature type="compositionally biased region" description="Polar residues" evidence="1">
    <location>
        <begin position="432"/>
        <end position="444"/>
    </location>
</feature>
<feature type="compositionally biased region" description="Polar residues" evidence="1">
    <location>
        <begin position="257"/>
        <end position="283"/>
    </location>
</feature>
<evidence type="ECO:0000256" key="1">
    <source>
        <dbReference type="SAM" id="MobiDB-lite"/>
    </source>
</evidence>
<feature type="compositionally biased region" description="Low complexity" evidence="1">
    <location>
        <begin position="481"/>
        <end position="494"/>
    </location>
</feature>
<reference evidence="2 3" key="1">
    <citation type="submission" date="2019-01" db="EMBL/GenBank/DDBJ databases">
        <title>Draft genome sequences of three monokaryotic isolates of the white-rot basidiomycete fungus Dichomitus squalens.</title>
        <authorList>
            <consortium name="DOE Joint Genome Institute"/>
            <person name="Lopez S.C."/>
            <person name="Andreopoulos B."/>
            <person name="Pangilinan J."/>
            <person name="Lipzen A."/>
            <person name="Riley R."/>
            <person name="Ahrendt S."/>
            <person name="Ng V."/>
            <person name="Barry K."/>
            <person name="Daum C."/>
            <person name="Grigoriev I.V."/>
            <person name="Hilden K.S."/>
            <person name="Makela M.R."/>
            <person name="de Vries R.P."/>
        </authorList>
    </citation>
    <scope>NUCLEOTIDE SEQUENCE [LARGE SCALE GENOMIC DNA]</scope>
    <source>
        <strain evidence="2 3">CBS 464.89</strain>
    </source>
</reference>
<feature type="region of interest" description="Disordered" evidence="1">
    <location>
        <begin position="324"/>
        <end position="569"/>
    </location>
</feature>
<evidence type="ECO:0000313" key="2">
    <source>
        <dbReference type="EMBL" id="TBU61245.1"/>
    </source>
</evidence>
<keyword evidence="3" id="KW-1185">Reference proteome</keyword>